<evidence type="ECO:0000256" key="4">
    <source>
        <dbReference type="SAM" id="Phobius"/>
    </source>
</evidence>
<evidence type="ECO:0000256" key="1">
    <source>
        <dbReference type="ARBA" id="ARBA00001946"/>
    </source>
</evidence>
<dbReference type="GO" id="GO:0000287">
    <property type="term" value="F:magnesium ion binding"/>
    <property type="evidence" value="ECO:0007669"/>
    <property type="project" value="TreeGrafter"/>
</dbReference>
<dbReference type="InterPro" id="IPR044814">
    <property type="entry name" value="Terpene_cyclase_plant_C1"/>
</dbReference>
<dbReference type="Pfam" id="PF01397">
    <property type="entry name" value="Terpene_synth"/>
    <property type="match status" value="1"/>
</dbReference>
<sequence>MSLDNPMHPFVGITWEVGVFLPRTSPAITSLQSHAVPGGGRTRGYIDVIDQSGVGVIKWKKDNVENDRDKISDKIRELVGMIRSMLRSMDDGEISVSPYDTAWVALLQDIGGGGVPQFPSSLDWISNNQHDDGSWGDRDAFSAHDRIINTLACVVALRFWKLHPDKSDKGISFIRENMYKLEDENEEQMPIGFEVALPSLIEIAKSLGIHIPNHSPALQRIHARRLLKLKRIPWDILHKVPTTLLHSLEGMPGLDWQKLLKLQSADGSFLFSPSSTAFALQQTEDENCLKYLVHYVKKFNGGVPNVYPVDLFERLWAVDRLQRLGISRYFQHEIDECIDYVHRYWTNKGICWARNSEVQDIDDTAMGFRLLRMHGYEVSADVFKHFENGGEFFCFVGQSDQAVTGMYNLYRASEVMFSGENILADARKFSAKFLQQKRASNELLDKWIITKDLPGEVGYALDVPWYASLPRLEARFFIEQYGGDGDVWIGKTLYRMPYINNNTYLELAKLDYNKCQALHQHEWRSVQKWYRNCELGEFGLSERSLLQAYYIAAASIFEPEKSGERLAWAKTAALVETIVSHFDRQQLSREKKWAFVDEFRHGSIIRDANGGRTVSQLSLDTLLAHGKDIYQELHSAWGKWLRLTWEEGSDDMGQAGVAELFVQTLNLSSGECNNRVLDEAVLSHPKYQQLLQVTTRVCHRLRLFHNRKVHEGKGCVSDMGGITTVQIESDMQELVKLVLTQCSGDLDFSTKQNFLAVARSFYYTVYCSPGTINFHIAKVLFDRVVEYGAIWMQGLEHGSCPRKDTGPRAFLIRSCLDLNVLGLSLWFFFRFATSVFRSIIFLCRFGRILRISSTFWVEASIFIGIWINLCP</sequence>
<dbReference type="FunFam" id="1.50.10.130:FF:000002">
    <property type="entry name" value="Ent-copalyl diphosphate synthase, chloroplastic"/>
    <property type="match status" value="1"/>
</dbReference>
<dbReference type="GO" id="GO:0009507">
    <property type="term" value="C:chloroplast"/>
    <property type="evidence" value="ECO:0007669"/>
    <property type="project" value="TreeGrafter"/>
</dbReference>
<dbReference type="PANTHER" id="PTHR31739:SF4">
    <property type="entry name" value="ENT-COPALYL DIPHOSPHATE SYNTHASE, CHLOROPLASTIC"/>
    <property type="match status" value="1"/>
</dbReference>
<dbReference type="EMBL" id="JACGWM010000002">
    <property type="protein sequence ID" value="KAL0391006.1"/>
    <property type="molecule type" value="Genomic_DNA"/>
</dbReference>
<feature type="domain" description="Terpene synthase N-terminal" evidence="5">
    <location>
        <begin position="255"/>
        <end position="461"/>
    </location>
</feature>
<dbReference type="InterPro" id="IPR036965">
    <property type="entry name" value="Terpene_synth_N_sf"/>
</dbReference>
<dbReference type="SUPFAM" id="SSF48239">
    <property type="entry name" value="Terpenoid cyclases/Protein prenyltransferases"/>
    <property type="match status" value="2"/>
</dbReference>
<reference evidence="6" key="2">
    <citation type="journal article" date="2024" name="Plant">
        <title>Genomic evolution and insights into agronomic trait innovations of Sesamum species.</title>
        <authorList>
            <person name="Miao H."/>
            <person name="Wang L."/>
            <person name="Qu L."/>
            <person name="Liu H."/>
            <person name="Sun Y."/>
            <person name="Le M."/>
            <person name="Wang Q."/>
            <person name="Wei S."/>
            <person name="Zheng Y."/>
            <person name="Lin W."/>
            <person name="Duan Y."/>
            <person name="Cao H."/>
            <person name="Xiong S."/>
            <person name="Wang X."/>
            <person name="Wei L."/>
            <person name="Li C."/>
            <person name="Ma Q."/>
            <person name="Ju M."/>
            <person name="Zhao R."/>
            <person name="Li G."/>
            <person name="Mu C."/>
            <person name="Tian Q."/>
            <person name="Mei H."/>
            <person name="Zhang T."/>
            <person name="Gao T."/>
            <person name="Zhang H."/>
        </authorList>
    </citation>
    <scope>NUCLEOTIDE SEQUENCE</scope>
    <source>
        <strain evidence="6">KEN8</strain>
    </source>
</reference>
<evidence type="ECO:0000256" key="3">
    <source>
        <dbReference type="ARBA" id="ARBA00022842"/>
    </source>
</evidence>
<evidence type="ECO:0000256" key="2">
    <source>
        <dbReference type="ARBA" id="ARBA00022723"/>
    </source>
</evidence>
<dbReference type="AlphaFoldDB" id="A0AAW2SH93"/>
<feature type="transmembrane region" description="Helical" evidence="4">
    <location>
        <begin position="818"/>
        <end position="836"/>
    </location>
</feature>
<dbReference type="GO" id="GO:0009686">
    <property type="term" value="P:gibberellin biosynthetic process"/>
    <property type="evidence" value="ECO:0007669"/>
    <property type="project" value="TreeGrafter"/>
</dbReference>
<proteinExistence type="predicted"/>
<dbReference type="SFLD" id="SFLDG01014">
    <property type="entry name" value="Terpene_Cyclase_Like_1_N-term"/>
    <property type="match status" value="1"/>
</dbReference>
<name>A0AAW2SH93_9LAMI</name>
<dbReference type="PANTHER" id="PTHR31739">
    <property type="entry name" value="ENT-COPALYL DIPHOSPHATE SYNTHASE, CHLOROPLASTIC"/>
    <property type="match status" value="1"/>
</dbReference>
<protein>
    <submittedName>
        <fullName evidence="6">Kolavenyl diphosphate synthase TPS5, chloroplastic</fullName>
    </submittedName>
</protein>
<dbReference type="Gene3D" id="1.10.600.10">
    <property type="entry name" value="Farnesyl Diphosphate Synthase"/>
    <property type="match status" value="1"/>
</dbReference>
<dbReference type="FunFam" id="1.50.10.160:FF:000001">
    <property type="entry name" value="Ent-copalyl diphosphate synthase"/>
    <property type="match status" value="1"/>
</dbReference>
<keyword evidence="2" id="KW-0479">Metal-binding</keyword>
<comment type="caution">
    <text evidence="6">The sequence shown here is derived from an EMBL/GenBank/DDBJ whole genome shotgun (WGS) entry which is preliminary data.</text>
</comment>
<dbReference type="CDD" id="cd00684">
    <property type="entry name" value="Terpene_cyclase_plant_C1"/>
    <property type="match status" value="1"/>
</dbReference>
<reference evidence="6" key="1">
    <citation type="submission" date="2020-06" db="EMBL/GenBank/DDBJ databases">
        <authorList>
            <person name="Li T."/>
            <person name="Hu X."/>
            <person name="Zhang T."/>
            <person name="Song X."/>
            <person name="Zhang H."/>
            <person name="Dai N."/>
            <person name="Sheng W."/>
            <person name="Hou X."/>
            <person name="Wei L."/>
        </authorList>
    </citation>
    <scope>NUCLEOTIDE SEQUENCE</scope>
    <source>
        <strain evidence="6">KEN8</strain>
        <tissue evidence="6">Leaf</tissue>
    </source>
</reference>
<evidence type="ECO:0000313" key="6">
    <source>
        <dbReference type="EMBL" id="KAL0391006.1"/>
    </source>
</evidence>
<keyword evidence="4" id="KW-0812">Transmembrane</keyword>
<dbReference type="InterPro" id="IPR001906">
    <property type="entry name" value="Terpene_synth_N"/>
</dbReference>
<keyword evidence="4" id="KW-0472">Membrane</keyword>
<dbReference type="Gene3D" id="1.50.10.160">
    <property type="match status" value="1"/>
</dbReference>
<dbReference type="SUPFAM" id="SSF48576">
    <property type="entry name" value="Terpenoid synthases"/>
    <property type="match status" value="1"/>
</dbReference>
<accession>A0AAW2SH93</accession>
<dbReference type="GO" id="GO:0010333">
    <property type="term" value="F:terpene synthase activity"/>
    <property type="evidence" value="ECO:0007669"/>
    <property type="project" value="InterPro"/>
</dbReference>
<comment type="cofactor">
    <cofactor evidence="1">
        <name>Mg(2+)</name>
        <dbReference type="ChEBI" id="CHEBI:18420"/>
    </cofactor>
</comment>
<organism evidence="6">
    <name type="scientific">Sesamum calycinum</name>
    <dbReference type="NCBI Taxonomy" id="2727403"/>
    <lineage>
        <taxon>Eukaryota</taxon>
        <taxon>Viridiplantae</taxon>
        <taxon>Streptophyta</taxon>
        <taxon>Embryophyta</taxon>
        <taxon>Tracheophyta</taxon>
        <taxon>Spermatophyta</taxon>
        <taxon>Magnoliopsida</taxon>
        <taxon>eudicotyledons</taxon>
        <taxon>Gunneridae</taxon>
        <taxon>Pentapetalae</taxon>
        <taxon>asterids</taxon>
        <taxon>lamiids</taxon>
        <taxon>Lamiales</taxon>
        <taxon>Pedaliaceae</taxon>
        <taxon>Sesamum</taxon>
    </lineage>
</organism>
<dbReference type="InterPro" id="IPR008930">
    <property type="entry name" value="Terpenoid_cyclase/PrenylTrfase"/>
</dbReference>
<dbReference type="Gene3D" id="1.50.10.130">
    <property type="entry name" value="Terpene synthase, N-terminal domain"/>
    <property type="match status" value="1"/>
</dbReference>
<keyword evidence="4" id="KW-1133">Transmembrane helix</keyword>
<dbReference type="InterPro" id="IPR008949">
    <property type="entry name" value="Isoprenoid_synthase_dom_sf"/>
</dbReference>
<feature type="transmembrane region" description="Helical" evidence="4">
    <location>
        <begin position="848"/>
        <end position="869"/>
    </location>
</feature>
<dbReference type="SFLD" id="SFLDG01605">
    <property type="entry name" value="Terpene_Cyclase_Like_1_N-term"/>
    <property type="match status" value="1"/>
</dbReference>
<keyword evidence="3" id="KW-0460">Magnesium</keyword>
<evidence type="ECO:0000259" key="5">
    <source>
        <dbReference type="Pfam" id="PF01397"/>
    </source>
</evidence>
<gene>
    <name evidence="6" type="ORF">Scaly_0457700</name>
</gene>
<dbReference type="InterPro" id="IPR050148">
    <property type="entry name" value="Terpene_synthase-like"/>
</dbReference>